<organism evidence="2 3">
    <name type="scientific">Actinoplanes auranticolor</name>
    <dbReference type="NCBI Taxonomy" id="47988"/>
    <lineage>
        <taxon>Bacteria</taxon>
        <taxon>Bacillati</taxon>
        <taxon>Actinomycetota</taxon>
        <taxon>Actinomycetes</taxon>
        <taxon>Micromonosporales</taxon>
        <taxon>Micromonosporaceae</taxon>
        <taxon>Actinoplanes</taxon>
    </lineage>
</organism>
<feature type="region of interest" description="Disordered" evidence="1">
    <location>
        <begin position="1"/>
        <end position="28"/>
    </location>
</feature>
<evidence type="ECO:0000313" key="3">
    <source>
        <dbReference type="Proteomes" id="UP000681340"/>
    </source>
</evidence>
<sequence length="103" mass="11618">MVRPCEPRRRLGSQGGHPGHRRGDNRLIPISDTDTGISYDFWSNLHYGYVGIKADFPIGRCTAARTLPTWPRCTEPTTRDQAAVQIGIEMQERYRPAGITPDH</sequence>
<name>A0A919SBL0_9ACTN</name>
<dbReference type="AlphaFoldDB" id="A0A919SBL0"/>
<evidence type="ECO:0008006" key="4">
    <source>
        <dbReference type="Google" id="ProtNLM"/>
    </source>
</evidence>
<evidence type="ECO:0000256" key="1">
    <source>
        <dbReference type="SAM" id="MobiDB-lite"/>
    </source>
</evidence>
<protein>
    <recommendedName>
        <fullName evidence="4">Bacterial toxin 44 domain-containing protein</fullName>
    </recommendedName>
</protein>
<reference evidence="2" key="1">
    <citation type="submission" date="2021-03" db="EMBL/GenBank/DDBJ databases">
        <title>Whole genome shotgun sequence of Actinoplanes auranticolor NBRC 12245.</title>
        <authorList>
            <person name="Komaki H."/>
            <person name="Tamura T."/>
        </authorList>
    </citation>
    <scope>NUCLEOTIDE SEQUENCE</scope>
    <source>
        <strain evidence="2">NBRC 12245</strain>
    </source>
</reference>
<comment type="caution">
    <text evidence="2">The sequence shown here is derived from an EMBL/GenBank/DDBJ whole genome shotgun (WGS) entry which is preliminary data.</text>
</comment>
<dbReference type="Proteomes" id="UP000681340">
    <property type="component" value="Unassembled WGS sequence"/>
</dbReference>
<evidence type="ECO:0000313" key="2">
    <source>
        <dbReference type="EMBL" id="GIM68658.1"/>
    </source>
</evidence>
<keyword evidence="3" id="KW-1185">Reference proteome</keyword>
<gene>
    <name evidence="2" type="ORF">Aau02nite_32700</name>
</gene>
<dbReference type="EMBL" id="BOQL01000026">
    <property type="protein sequence ID" value="GIM68658.1"/>
    <property type="molecule type" value="Genomic_DNA"/>
</dbReference>
<proteinExistence type="predicted"/>
<accession>A0A919SBL0</accession>